<dbReference type="Proteomes" id="UP000295565">
    <property type="component" value="Unassembled WGS sequence"/>
</dbReference>
<evidence type="ECO:0000256" key="1">
    <source>
        <dbReference type="SAM" id="MobiDB-lite"/>
    </source>
</evidence>
<gene>
    <name evidence="2" type="ORF">EV690_1119</name>
</gene>
<accession>A0A4R1K4U0</accession>
<feature type="region of interest" description="Disordered" evidence="1">
    <location>
        <begin position="172"/>
        <end position="220"/>
    </location>
</feature>
<comment type="caution">
    <text evidence="2">The sequence shown here is derived from an EMBL/GenBank/DDBJ whole genome shotgun (WGS) entry which is preliminary data.</text>
</comment>
<keyword evidence="3" id="KW-1185">Reference proteome</keyword>
<dbReference type="EMBL" id="SMGD01000011">
    <property type="protein sequence ID" value="TCK58960.1"/>
    <property type="molecule type" value="Genomic_DNA"/>
</dbReference>
<feature type="compositionally biased region" description="Polar residues" evidence="1">
    <location>
        <begin position="202"/>
        <end position="215"/>
    </location>
</feature>
<evidence type="ECO:0000313" key="3">
    <source>
        <dbReference type="Proteomes" id="UP000295565"/>
    </source>
</evidence>
<dbReference type="AlphaFoldDB" id="A0A4R1K4U0"/>
<name>A0A4R1K4U0_9GAMM</name>
<proteinExistence type="predicted"/>
<evidence type="ECO:0000313" key="2">
    <source>
        <dbReference type="EMBL" id="TCK58960.1"/>
    </source>
</evidence>
<protein>
    <submittedName>
        <fullName evidence="2">Uncharacterized protein</fullName>
    </submittedName>
</protein>
<sequence length="351" mass="39346">MKMSNVVALRPELIAPDAASDQRVQDNKQGGFIVLWRSLFEQGWSVNVYRLAAFVRLLARASHQARVVRYKSKNWQLSRGQLVVNASELAQELRDTNNRPMTRAQVKRLLDGFKSQGIIEMEGTPFGSIVTICHYDQYQSAGLAIASRHADDLAQYSATGDHFPETAVVPPCDQPDPLGDKGAGPSGDQPCVAGCDHHPIATTEQPFKQSSQSKELGSDLGESELNNSKFNFDADDLKTAAWMAKRVVQIHQQENLPGKVPTPNLKNWSTTISRMRRIDKLTHHDICALFDWCCRDDFERANVRSPEKLRKRFSQLWLKAFSQPQALDDLDNDDDMSWMEGITISPTNGGH</sequence>
<reference evidence="2 3" key="1">
    <citation type="submission" date="2019-03" db="EMBL/GenBank/DDBJ databases">
        <title>Genomic Encyclopedia of Type Strains, Phase IV (KMG-IV): sequencing the most valuable type-strain genomes for metagenomic binning, comparative biology and taxonomic classification.</title>
        <authorList>
            <person name="Goeker M."/>
        </authorList>
    </citation>
    <scope>NUCLEOTIDE SEQUENCE [LARGE SCALE GENOMIC DNA]</scope>
    <source>
        <strain evidence="2 3">DSM 18577</strain>
    </source>
</reference>
<organism evidence="2 3">
    <name type="scientific">Celerinatantimonas diazotrophica</name>
    <dbReference type="NCBI Taxonomy" id="412034"/>
    <lineage>
        <taxon>Bacteria</taxon>
        <taxon>Pseudomonadati</taxon>
        <taxon>Pseudomonadota</taxon>
        <taxon>Gammaproteobacteria</taxon>
        <taxon>Celerinatantimonadaceae</taxon>
        <taxon>Celerinatantimonas</taxon>
    </lineage>
</organism>